<evidence type="ECO:0000313" key="7">
    <source>
        <dbReference type="Proteomes" id="UP000721861"/>
    </source>
</evidence>
<proteinExistence type="predicted"/>
<dbReference type="SUPFAM" id="SSF81901">
    <property type="entry name" value="HCP-like"/>
    <property type="match status" value="2"/>
</dbReference>
<evidence type="ECO:0000256" key="1">
    <source>
        <dbReference type="ARBA" id="ARBA00022737"/>
    </source>
</evidence>
<protein>
    <submittedName>
        <fullName evidence="6">Tetratricopeptide repeat protein</fullName>
    </submittedName>
</protein>
<dbReference type="PANTHER" id="PTHR44858:SF1">
    <property type="entry name" value="UDP-N-ACETYLGLUCOSAMINE--PEPTIDE N-ACETYLGLUCOSAMINYLTRANSFERASE SPINDLY-RELATED"/>
    <property type="match status" value="1"/>
</dbReference>
<feature type="repeat" description="TPR" evidence="3">
    <location>
        <begin position="324"/>
        <end position="357"/>
    </location>
</feature>
<dbReference type="PROSITE" id="PS51257">
    <property type="entry name" value="PROKAR_LIPOPROTEIN"/>
    <property type="match status" value="1"/>
</dbReference>
<dbReference type="EMBL" id="JAGUCN010000016">
    <property type="protein sequence ID" value="MBS2212522.1"/>
    <property type="molecule type" value="Genomic_DNA"/>
</dbReference>
<keyword evidence="7" id="KW-1185">Reference proteome</keyword>
<dbReference type="SMART" id="SM00028">
    <property type="entry name" value="TPR"/>
    <property type="match status" value="10"/>
</dbReference>
<dbReference type="Gene3D" id="1.25.40.10">
    <property type="entry name" value="Tetratricopeptide repeat domain"/>
    <property type="match status" value="4"/>
</dbReference>
<organism evidence="6 7">
    <name type="scientific">Carboxylicivirga mesophila</name>
    <dbReference type="NCBI Taxonomy" id="1166478"/>
    <lineage>
        <taxon>Bacteria</taxon>
        <taxon>Pseudomonadati</taxon>
        <taxon>Bacteroidota</taxon>
        <taxon>Bacteroidia</taxon>
        <taxon>Marinilabiliales</taxon>
        <taxon>Marinilabiliaceae</taxon>
        <taxon>Carboxylicivirga</taxon>
    </lineage>
</organism>
<name>A0ABS5KCF7_9BACT</name>
<feature type="repeat" description="TPR" evidence="3">
    <location>
        <begin position="430"/>
        <end position="463"/>
    </location>
</feature>
<evidence type="ECO:0000256" key="2">
    <source>
        <dbReference type="ARBA" id="ARBA00022803"/>
    </source>
</evidence>
<dbReference type="Pfam" id="PF13432">
    <property type="entry name" value="TPR_16"/>
    <property type="match status" value="1"/>
</dbReference>
<comment type="caution">
    <text evidence="6">The sequence shown here is derived from an EMBL/GenBank/DDBJ whole genome shotgun (WGS) entry which is preliminary data.</text>
</comment>
<evidence type="ECO:0000256" key="4">
    <source>
        <dbReference type="SAM" id="SignalP"/>
    </source>
</evidence>
<keyword evidence="4" id="KW-0732">Signal</keyword>
<feature type="repeat" description="TPR" evidence="3">
    <location>
        <begin position="81"/>
        <end position="114"/>
    </location>
</feature>
<dbReference type="InterPro" id="IPR011990">
    <property type="entry name" value="TPR-like_helical_dom_sf"/>
</dbReference>
<gene>
    <name evidence="6" type="ORF">KEM09_13985</name>
</gene>
<accession>A0ABS5KCF7</accession>
<dbReference type="PROSITE" id="PS50005">
    <property type="entry name" value="TPR"/>
    <property type="match status" value="4"/>
</dbReference>
<reference evidence="6 7" key="1">
    <citation type="journal article" date="2014" name="Int. J. Syst. Evol. Microbiol.">
        <title>Carboxylicivirga gen. nov. in the family Marinilabiliaceae with two novel species, Carboxylicivirga mesophila sp. nov. and Carboxylicivirga taeanensis sp. nov., and reclassification of Cytophaga fermentans as Saccharicrinis fermentans gen. nov., comb. nov.</title>
        <authorList>
            <person name="Yang S.H."/>
            <person name="Seo H.S."/>
            <person name="Woo J.H."/>
            <person name="Oh H.M."/>
            <person name="Jang H."/>
            <person name="Lee J.H."/>
            <person name="Kim S.J."/>
            <person name="Kwon K.K."/>
        </authorList>
    </citation>
    <scope>NUCLEOTIDE SEQUENCE [LARGE SCALE GENOMIC DNA]</scope>
    <source>
        <strain evidence="6 7">JCM 18290</strain>
    </source>
</reference>
<keyword evidence="1" id="KW-0677">Repeat</keyword>
<evidence type="ECO:0000256" key="3">
    <source>
        <dbReference type="PROSITE-ProRule" id="PRU00339"/>
    </source>
</evidence>
<dbReference type="Pfam" id="PF14559">
    <property type="entry name" value="TPR_19"/>
    <property type="match status" value="2"/>
</dbReference>
<dbReference type="Pfam" id="PF23914">
    <property type="entry name" value="TPR_CcmH_CycH"/>
    <property type="match status" value="1"/>
</dbReference>
<dbReference type="Proteomes" id="UP000721861">
    <property type="component" value="Unassembled WGS sequence"/>
</dbReference>
<feature type="domain" description="Cytochrome c-type biogenesis protein H TPR" evidence="5">
    <location>
        <begin position="408"/>
        <end position="522"/>
    </location>
</feature>
<dbReference type="PANTHER" id="PTHR44858">
    <property type="entry name" value="TETRATRICOPEPTIDE REPEAT PROTEIN 6"/>
    <property type="match status" value="1"/>
</dbReference>
<dbReference type="RefSeq" id="WP_212229218.1">
    <property type="nucleotide sequence ID" value="NZ_JAGUCN010000016.1"/>
</dbReference>
<feature type="signal peptide" evidence="4">
    <location>
        <begin position="1"/>
        <end position="22"/>
    </location>
</feature>
<dbReference type="InterPro" id="IPR050498">
    <property type="entry name" value="Ycf3"/>
</dbReference>
<feature type="chain" id="PRO_5046819480" evidence="4">
    <location>
        <begin position="23"/>
        <end position="581"/>
    </location>
</feature>
<dbReference type="InterPro" id="IPR056413">
    <property type="entry name" value="TPR_CcmH_CycH"/>
</dbReference>
<feature type="repeat" description="TPR" evidence="3">
    <location>
        <begin position="217"/>
        <end position="250"/>
    </location>
</feature>
<sequence length="581" mass="66855">MKLKYLGISLAIIVLCSCSALKPQTESQVTKEQIQKVQLTDVQKRKFDYFFYEASREKMKGNYEKSAMYLTECLKIDATSSAAMYELANLLVAGNEAVKAQGLLERAISIEPNNIWYKLMLAELYQGNKMGFQAIKLYEQIVADYPDNDEYLYGLAQLYQRNGDEEKAISAYNKLEKRIGLNEVIILEKEKILLNIGKNKSALEELNKLTAKYPEEARYYGFIGDYYLYLGDNDNAKSYYNKVLEKDPKNVMAYFSLGNIALQANDTTGFTSYYKKGLAVKSTPFEVKFQRILPFLMDSKNIDKYDKYLTEFMDVIIEAHPYEAMAYVYKGNYYRSISKTDLALDAYKTAITIEPSNELIWQDYLLLMIDNPDYSKIYGNAKLAITHFPENAFFYLLAGSSAGQLKDNDEALRLLNLGLKHVIDNKPLEAQLHANIGDIYYANKQSEKAFESYKKSLEIDELNIVVLNNYSYYLSLENKDLDKAERMSSKCVELEPGNSTYLDTYAWVLFKRERYFEAKYIIERALDNGGNESSVIVEHYGDILYKNGDIEGAVEQWNKAVEMGTESETILEKIKQQKYLE</sequence>
<keyword evidence="2 3" id="KW-0802">TPR repeat</keyword>
<dbReference type="InterPro" id="IPR019734">
    <property type="entry name" value="TPR_rpt"/>
</dbReference>
<evidence type="ECO:0000259" key="5">
    <source>
        <dbReference type="Pfam" id="PF23914"/>
    </source>
</evidence>
<evidence type="ECO:0000313" key="6">
    <source>
        <dbReference type="EMBL" id="MBS2212522.1"/>
    </source>
</evidence>